<evidence type="ECO:0000256" key="5">
    <source>
        <dbReference type="ARBA" id="ARBA00023128"/>
    </source>
</evidence>
<reference evidence="8 9" key="1">
    <citation type="journal article" date="2007" name="Nature">
        <title>Evolution of genes and genomes on the Drosophila phylogeny.</title>
        <authorList>
            <consortium name="Drosophila 12 Genomes Consortium"/>
            <person name="Clark A.G."/>
            <person name="Eisen M.B."/>
            <person name="Smith D.R."/>
            <person name="Bergman C.M."/>
            <person name="Oliver B."/>
            <person name="Markow T.A."/>
            <person name="Kaufman T.C."/>
            <person name="Kellis M."/>
            <person name="Gelbart W."/>
            <person name="Iyer V.N."/>
            <person name="Pollard D.A."/>
            <person name="Sackton T.B."/>
            <person name="Larracuente A.M."/>
            <person name="Singh N.D."/>
            <person name="Abad J.P."/>
            <person name="Abt D.N."/>
            <person name="Adryan B."/>
            <person name="Aguade M."/>
            <person name="Akashi H."/>
            <person name="Anderson W.W."/>
            <person name="Aquadro C.F."/>
            <person name="Ardell D.H."/>
            <person name="Arguello R."/>
            <person name="Artieri C.G."/>
            <person name="Barbash D.A."/>
            <person name="Barker D."/>
            <person name="Barsanti P."/>
            <person name="Batterham P."/>
            <person name="Batzoglou S."/>
            <person name="Begun D."/>
            <person name="Bhutkar A."/>
            <person name="Blanco E."/>
            <person name="Bosak S.A."/>
            <person name="Bradley R.K."/>
            <person name="Brand A.D."/>
            <person name="Brent M.R."/>
            <person name="Brooks A.N."/>
            <person name="Brown R.H."/>
            <person name="Butlin R.K."/>
            <person name="Caggese C."/>
            <person name="Calvi B.R."/>
            <person name="Bernardo de Carvalho A."/>
            <person name="Caspi A."/>
            <person name="Castrezana S."/>
            <person name="Celniker S.E."/>
            <person name="Chang J.L."/>
            <person name="Chapple C."/>
            <person name="Chatterji S."/>
            <person name="Chinwalla A."/>
            <person name="Civetta A."/>
            <person name="Clifton S.W."/>
            <person name="Comeron J.M."/>
            <person name="Costello J.C."/>
            <person name="Coyne J.A."/>
            <person name="Daub J."/>
            <person name="David R.G."/>
            <person name="Delcher A.L."/>
            <person name="Delehaunty K."/>
            <person name="Do C.B."/>
            <person name="Ebling H."/>
            <person name="Edwards K."/>
            <person name="Eickbush T."/>
            <person name="Evans J.D."/>
            <person name="Filipski A."/>
            <person name="Findeiss S."/>
            <person name="Freyhult E."/>
            <person name="Fulton L."/>
            <person name="Fulton R."/>
            <person name="Garcia A.C."/>
            <person name="Gardiner A."/>
            <person name="Garfield D.A."/>
            <person name="Garvin B.E."/>
            <person name="Gibson G."/>
            <person name="Gilbert D."/>
            <person name="Gnerre S."/>
            <person name="Godfrey J."/>
            <person name="Good R."/>
            <person name="Gotea V."/>
            <person name="Gravely B."/>
            <person name="Greenberg A.J."/>
            <person name="Griffiths-Jones S."/>
            <person name="Gross S."/>
            <person name="Guigo R."/>
            <person name="Gustafson E.A."/>
            <person name="Haerty W."/>
            <person name="Hahn M.W."/>
            <person name="Halligan D.L."/>
            <person name="Halpern A.L."/>
            <person name="Halter G.M."/>
            <person name="Han M.V."/>
            <person name="Heger A."/>
            <person name="Hillier L."/>
            <person name="Hinrichs A.S."/>
            <person name="Holmes I."/>
            <person name="Hoskins R.A."/>
            <person name="Hubisz M.J."/>
            <person name="Hultmark D."/>
            <person name="Huntley M.A."/>
            <person name="Jaffe D.B."/>
            <person name="Jagadeeshan S."/>
            <person name="Jeck W.R."/>
            <person name="Johnson J."/>
            <person name="Jones C.D."/>
            <person name="Jordan W.C."/>
            <person name="Karpen G.H."/>
            <person name="Kataoka E."/>
            <person name="Keightley P.D."/>
            <person name="Kheradpour P."/>
            <person name="Kirkness E.F."/>
            <person name="Koerich L.B."/>
            <person name="Kristiansen K."/>
            <person name="Kudrna D."/>
            <person name="Kulathinal R.J."/>
            <person name="Kumar S."/>
            <person name="Kwok R."/>
            <person name="Lander E."/>
            <person name="Langley C.H."/>
            <person name="Lapoint R."/>
            <person name="Lazzaro B.P."/>
            <person name="Lee S.J."/>
            <person name="Levesque L."/>
            <person name="Li R."/>
            <person name="Lin C.F."/>
            <person name="Lin M.F."/>
            <person name="Lindblad-Toh K."/>
            <person name="Llopart A."/>
            <person name="Long M."/>
            <person name="Low L."/>
            <person name="Lozovsky E."/>
            <person name="Lu J."/>
            <person name="Luo M."/>
            <person name="Machado C.A."/>
            <person name="Makalowski W."/>
            <person name="Marzo M."/>
            <person name="Matsuda M."/>
            <person name="Matzkin L."/>
            <person name="McAllister B."/>
            <person name="McBride C.S."/>
            <person name="McKernan B."/>
            <person name="McKernan K."/>
            <person name="Mendez-Lago M."/>
            <person name="Minx P."/>
            <person name="Mollenhauer M.U."/>
            <person name="Montooth K."/>
            <person name="Mount S.M."/>
            <person name="Mu X."/>
            <person name="Myers E."/>
            <person name="Negre B."/>
            <person name="Newfeld S."/>
            <person name="Nielsen R."/>
            <person name="Noor M.A."/>
            <person name="O'Grady P."/>
            <person name="Pachter L."/>
            <person name="Papaceit M."/>
            <person name="Parisi M.J."/>
            <person name="Parisi M."/>
            <person name="Parts L."/>
            <person name="Pedersen J.S."/>
            <person name="Pesole G."/>
            <person name="Phillippy A.M."/>
            <person name="Ponting C.P."/>
            <person name="Pop M."/>
            <person name="Porcelli D."/>
            <person name="Powell J.R."/>
            <person name="Prohaska S."/>
            <person name="Pruitt K."/>
            <person name="Puig M."/>
            <person name="Quesneville H."/>
            <person name="Ram K.R."/>
            <person name="Rand D."/>
            <person name="Rasmussen M.D."/>
            <person name="Reed L.K."/>
            <person name="Reenan R."/>
            <person name="Reily A."/>
            <person name="Remington K.A."/>
            <person name="Rieger T.T."/>
            <person name="Ritchie M.G."/>
            <person name="Robin C."/>
            <person name="Rogers Y.H."/>
            <person name="Rohde C."/>
            <person name="Rozas J."/>
            <person name="Rubenfield M.J."/>
            <person name="Ruiz A."/>
            <person name="Russo S."/>
            <person name="Salzberg S.L."/>
            <person name="Sanchez-Gracia A."/>
            <person name="Saranga D.J."/>
            <person name="Sato H."/>
            <person name="Schaeffer S.W."/>
            <person name="Schatz M.C."/>
            <person name="Schlenke T."/>
            <person name="Schwartz R."/>
            <person name="Segarra C."/>
            <person name="Singh R.S."/>
            <person name="Sirot L."/>
            <person name="Sirota M."/>
            <person name="Sisneros N.B."/>
            <person name="Smith C.D."/>
            <person name="Smith T.F."/>
            <person name="Spieth J."/>
            <person name="Stage D.E."/>
            <person name="Stark A."/>
            <person name="Stephan W."/>
            <person name="Strausberg R.L."/>
            <person name="Strempel S."/>
            <person name="Sturgill D."/>
            <person name="Sutton G."/>
            <person name="Sutton G.G."/>
            <person name="Tao W."/>
            <person name="Teichmann S."/>
            <person name="Tobari Y.N."/>
            <person name="Tomimura Y."/>
            <person name="Tsolas J.M."/>
            <person name="Valente V.L."/>
            <person name="Venter E."/>
            <person name="Venter J.C."/>
            <person name="Vicario S."/>
            <person name="Vieira F.G."/>
            <person name="Vilella A.J."/>
            <person name="Villasante A."/>
            <person name="Walenz B."/>
            <person name="Wang J."/>
            <person name="Wasserman M."/>
            <person name="Watts T."/>
            <person name="Wilson D."/>
            <person name="Wilson R.K."/>
            <person name="Wing R.A."/>
            <person name="Wolfner M.F."/>
            <person name="Wong A."/>
            <person name="Wong G.K."/>
            <person name="Wu C.I."/>
            <person name="Wu G."/>
            <person name="Yamamoto D."/>
            <person name="Yang H.P."/>
            <person name="Yang S.P."/>
            <person name="Yorke J.A."/>
            <person name="Yoshida K."/>
            <person name="Zdobnov E."/>
            <person name="Zhang P."/>
            <person name="Zhang Y."/>
            <person name="Zimin A.V."/>
            <person name="Baldwin J."/>
            <person name="Abdouelleil A."/>
            <person name="Abdulkadir J."/>
            <person name="Abebe A."/>
            <person name="Abera B."/>
            <person name="Abreu J."/>
            <person name="Acer S.C."/>
            <person name="Aftuck L."/>
            <person name="Alexander A."/>
            <person name="An P."/>
            <person name="Anderson E."/>
            <person name="Anderson S."/>
            <person name="Arachi H."/>
            <person name="Azer M."/>
            <person name="Bachantsang P."/>
            <person name="Barry A."/>
            <person name="Bayul T."/>
            <person name="Berlin A."/>
            <person name="Bessette D."/>
            <person name="Bloom T."/>
            <person name="Blye J."/>
            <person name="Boguslavskiy L."/>
            <person name="Bonnet C."/>
            <person name="Boukhgalter B."/>
            <person name="Bourzgui I."/>
            <person name="Brown A."/>
            <person name="Cahill P."/>
            <person name="Channer S."/>
            <person name="Cheshatsang Y."/>
            <person name="Chuda L."/>
            <person name="Citroen M."/>
            <person name="Collymore A."/>
            <person name="Cooke P."/>
            <person name="Costello M."/>
            <person name="D'Aco K."/>
            <person name="Daza R."/>
            <person name="De Haan G."/>
            <person name="DeGray S."/>
            <person name="DeMaso C."/>
            <person name="Dhargay N."/>
            <person name="Dooley K."/>
            <person name="Dooley E."/>
            <person name="Doricent M."/>
            <person name="Dorje P."/>
            <person name="Dorjee K."/>
            <person name="Dupes A."/>
            <person name="Elong R."/>
            <person name="Falk J."/>
            <person name="Farina A."/>
            <person name="Faro S."/>
            <person name="Ferguson D."/>
            <person name="Fisher S."/>
            <person name="Foley C.D."/>
            <person name="Franke A."/>
            <person name="Friedrich D."/>
            <person name="Gadbois L."/>
            <person name="Gearin G."/>
            <person name="Gearin C.R."/>
            <person name="Giannoukos G."/>
            <person name="Goode T."/>
            <person name="Graham J."/>
            <person name="Grandbois E."/>
            <person name="Grewal S."/>
            <person name="Gyaltsen K."/>
            <person name="Hafez N."/>
            <person name="Hagos B."/>
            <person name="Hall J."/>
            <person name="Henson C."/>
            <person name="Hollinger A."/>
            <person name="Honan T."/>
            <person name="Huard M.D."/>
            <person name="Hughes L."/>
            <person name="Hurhula B."/>
            <person name="Husby M.E."/>
            <person name="Kamat A."/>
            <person name="Kanga B."/>
            <person name="Kashin S."/>
            <person name="Khazanovich D."/>
            <person name="Kisner P."/>
            <person name="Lance K."/>
            <person name="Lara M."/>
            <person name="Lee W."/>
            <person name="Lennon N."/>
            <person name="Letendre F."/>
            <person name="LeVine R."/>
            <person name="Lipovsky A."/>
            <person name="Liu X."/>
            <person name="Liu J."/>
            <person name="Liu S."/>
            <person name="Lokyitsang T."/>
            <person name="Lokyitsang Y."/>
            <person name="Lubonja R."/>
            <person name="Lui A."/>
            <person name="MacDonald P."/>
            <person name="Magnisalis V."/>
            <person name="Maru K."/>
            <person name="Matthews C."/>
            <person name="McCusker W."/>
            <person name="McDonough S."/>
            <person name="Mehta T."/>
            <person name="Meldrim J."/>
            <person name="Meneus L."/>
            <person name="Mihai O."/>
            <person name="Mihalev A."/>
            <person name="Mihova T."/>
            <person name="Mittelman R."/>
            <person name="Mlenga V."/>
            <person name="Montmayeur A."/>
            <person name="Mulrain L."/>
            <person name="Navidi A."/>
            <person name="Naylor J."/>
            <person name="Negash T."/>
            <person name="Nguyen T."/>
            <person name="Nguyen N."/>
            <person name="Nicol R."/>
            <person name="Norbu C."/>
            <person name="Norbu N."/>
            <person name="Novod N."/>
            <person name="O'Neill B."/>
            <person name="Osman S."/>
            <person name="Markiewicz E."/>
            <person name="Oyono O.L."/>
            <person name="Patti C."/>
            <person name="Phunkhang P."/>
            <person name="Pierre F."/>
            <person name="Priest M."/>
            <person name="Raghuraman S."/>
            <person name="Rege F."/>
            <person name="Reyes R."/>
            <person name="Rise C."/>
            <person name="Rogov P."/>
            <person name="Ross K."/>
            <person name="Ryan E."/>
            <person name="Settipalli S."/>
            <person name="Shea T."/>
            <person name="Sherpa N."/>
            <person name="Shi L."/>
            <person name="Shih D."/>
            <person name="Sparrow T."/>
            <person name="Spaulding J."/>
            <person name="Stalker J."/>
            <person name="Stange-Thomann N."/>
            <person name="Stavropoulos S."/>
            <person name="Stone C."/>
            <person name="Strader C."/>
            <person name="Tesfaye S."/>
            <person name="Thomson T."/>
            <person name="Thoulutsang Y."/>
            <person name="Thoulutsang D."/>
            <person name="Topham K."/>
            <person name="Topping I."/>
            <person name="Tsamla T."/>
            <person name="Vassiliev H."/>
            <person name="Vo A."/>
            <person name="Wangchuk T."/>
            <person name="Wangdi T."/>
            <person name="Weiand M."/>
            <person name="Wilkinson J."/>
            <person name="Wilson A."/>
            <person name="Yadav S."/>
            <person name="Young G."/>
            <person name="Yu Q."/>
            <person name="Zembek L."/>
            <person name="Zhong D."/>
            <person name="Zimmer A."/>
            <person name="Zwirko Z."/>
            <person name="Jaffe D.B."/>
            <person name="Alvarez P."/>
            <person name="Brockman W."/>
            <person name="Butler J."/>
            <person name="Chin C."/>
            <person name="Gnerre S."/>
            <person name="Grabherr M."/>
            <person name="Kleber M."/>
            <person name="Mauceli E."/>
            <person name="MacCallum I."/>
        </authorList>
    </citation>
    <scope>NUCLEOTIDE SEQUENCE [LARGE SCALE GENOMIC DNA]</scope>
    <source>
        <strain evidence="9">Rob3c / Tucson 14021-0248.25</strain>
    </source>
</reference>
<evidence type="ECO:0000313" key="9">
    <source>
        <dbReference type="Proteomes" id="UP000001292"/>
    </source>
</evidence>
<dbReference type="InterPro" id="IPR019166">
    <property type="entry name" value="MIC26/MIC27"/>
</dbReference>
<organism evidence="9">
    <name type="scientific">Drosophila sechellia</name>
    <name type="common">Fruit fly</name>
    <dbReference type="NCBI Taxonomy" id="7238"/>
    <lineage>
        <taxon>Eukaryota</taxon>
        <taxon>Metazoa</taxon>
        <taxon>Ecdysozoa</taxon>
        <taxon>Arthropoda</taxon>
        <taxon>Hexapoda</taxon>
        <taxon>Insecta</taxon>
        <taxon>Pterygota</taxon>
        <taxon>Neoptera</taxon>
        <taxon>Endopterygota</taxon>
        <taxon>Diptera</taxon>
        <taxon>Brachycera</taxon>
        <taxon>Muscomorpha</taxon>
        <taxon>Ephydroidea</taxon>
        <taxon>Drosophilidae</taxon>
        <taxon>Drosophila</taxon>
        <taxon>Sophophora</taxon>
    </lineage>
</organism>
<dbReference type="AlphaFoldDB" id="B4HLD4"/>
<dbReference type="Proteomes" id="UP000001292">
    <property type="component" value="Unassembled WGS sequence"/>
</dbReference>
<evidence type="ECO:0000313" key="8">
    <source>
        <dbReference type="EMBL" id="EDW41954.1"/>
    </source>
</evidence>
<evidence type="ECO:0000256" key="7">
    <source>
        <dbReference type="RuleBase" id="RU363021"/>
    </source>
</evidence>
<evidence type="ECO:0000256" key="2">
    <source>
        <dbReference type="ARBA" id="ARBA00010904"/>
    </source>
</evidence>
<dbReference type="GO" id="GO:0042407">
    <property type="term" value="P:cristae formation"/>
    <property type="evidence" value="ECO:0007669"/>
    <property type="project" value="InterPro"/>
</dbReference>
<protein>
    <recommendedName>
        <fullName evidence="7">MICOS complex subunit</fullName>
    </recommendedName>
</protein>
<name>B4HLD4_DROSE</name>
<sequence length="117" mass="12747">MLNEPQNSLHRSGAIVVGGLAGFIFAARGGFIKKVLYSGIGAGAVASMCYPRQAEENCRVVLYEGRKIFAVAYNFIKGVKPGEEVPAVPFPTSLEDLKYMASDLYDEAKDLIFPKKK</sequence>
<keyword evidence="4 7" id="KW-1133">Transmembrane helix</keyword>
<keyword evidence="5 7" id="KW-0496">Mitochondrion</keyword>
<dbReference type="STRING" id="7238.B4HLD4"/>
<dbReference type="PANTHER" id="PTHR14564">
    <property type="entry name" value="MICOS COMPLEX SUBUNIT MIC26 / MIC27 FAMILY MEMBER"/>
    <property type="match status" value="1"/>
</dbReference>
<comment type="subcellular location">
    <subcellularLocation>
        <location evidence="7">Mitochondrion inner membrane</location>
    </subcellularLocation>
    <subcellularLocation>
        <location evidence="1">Mitochondrion membrane</location>
    </subcellularLocation>
</comment>
<evidence type="ECO:0000256" key="4">
    <source>
        <dbReference type="ARBA" id="ARBA00022989"/>
    </source>
</evidence>
<evidence type="ECO:0000256" key="3">
    <source>
        <dbReference type="ARBA" id="ARBA00022692"/>
    </source>
</evidence>
<keyword evidence="9" id="KW-1185">Reference proteome</keyword>
<comment type="function">
    <text evidence="7">Component of the MICOS complex, a large protein complex of the mitochondrial inner membrane that plays crucial roles in the maintenance of crista junctions, inner membrane architecture, and formation of contact sites to the outer membrane.</text>
</comment>
<keyword evidence="7" id="KW-0999">Mitochondrion inner membrane</keyword>
<dbReference type="HOGENOM" id="CLU_080820_2_0_1"/>
<dbReference type="GO" id="GO:0061617">
    <property type="term" value="C:MICOS complex"/>
    <property type="evidence" value="ECO:0007669"/>
    <property type="project" value="UniProtKB-UniRule"/>
</dbReference>
<dbReference type="Pfam" id="PF09769">
    <property type="entry name" value="ApoO"/>
    <property type="match status" value="1"/>
</dbReference>
<accession>B4HLD4</accession>
<gene>
    <name evidence="8" type="primary">Dsec\GM25731</name>
    <name evidence="8" type="ORF">Dsec_GM25731</name>
</gene>
<dbReference type="PhylomeDB" id="B4HLD4"/>
<evidence type="ECO:0000256" key="6">
    <source>
        <dbReference type="ARBA" id="ARBA00023136"/>
    </source>
</evidence>
<evidence type="ECO:0000256" key="1">
    <source>
        <dbReference type="ARBA" id="ARBA00004325"/>
    </source>
</evidence>
<dbReference type="EMBL" id="CH480815">
    <property type="protein sequence ID" value="EDW41954.1"/>
    <property type="molecule type" value="Genomic_DNA"/>
</dbReference>
<keyword evidence="6 7" id="KW-0472">Membrane</keyword>
<proteinExistence type="inferred from homology"/>
<comment type="subunit">
    <text evidence="7">Component of the mitochondrial contact site and cristae organizing system (MICOS) complex.</text>
</comment>
<comment type="similarity">
    <text evidence="2">Belongs to the apolipoprotein O/MICOS complex subunit Mic27 family.</text>
</comment>
<keyword evidence="3 7" id="KW-0812">Transmembrane</keyword>
<dbReference type="InterPro" id="IPR033182">
    <property type="entry name" value="MIC26/MIC27_animal"/>
</dbReference>
<feature type="transmembrane region" description="Helical" evidence="7">
    <location>
        <begin position="12"/>
        <end position="31"/>
    </location>
</feature>